<name>A0AAV5AMR4_9AGAM</name>
<keyword evidence="2" id="KW-0378">Hydrolase</keyword>
<gene>
    <name evidence="4" type="ORF">Clacol_007972</name>
</gene>
<dbReference type="Pfam" id="PF00300">
    <property type="entry name" value="His_Phos_1"/>
    <property type="match status" value="1"/>
</dbReference>
<evidence type="ECO:0000259" key="3">
    <source>
        <dbReference type="Pfam" id="PF12697"/>
    </source>
</evidence>
<dbReference type="InterPro" id="IPR029058">
    <property type="entry name" value="AB_hydrolase_fold"/>
</dbReference>
<accession>A0AAV5AMR4</accession>
<dbReference type="Gene3D" id="3.40.50.1820">
    <property type="entry name" value="alpha/beta hydrolase"/>
    <property type="match status" value="1"/>
</dbReference>
<dbReference type="GO" id="GO:0005739">
    <property type="term" value="C:mitochondrion"/>
    <property type="evidence" value="ECO:0007669"/>
    <property type="project" value="TreeGrafter"/>
</dbReference>
<reference evidence="4" key="1">
    <citation type="submission" date="2021-10" db="EMBL/GenBank/DDBJ databases">
        <title>De novo Genome Assembly of Clathrus columnatus (Basidiomycota, Fungi) Using Illumina and Nanopore Sequence Data.</title>
        <authorList>
            <person name="Ogiso-Tanaka E."/>
            <person name="Itagaki H."/>
            <person name="Hosoya T."/>
            <person name="Hosaka K."/>
        </authorList>
    </citation>
    <scope>NUCLEOTIDE SEQUENCE</scope>
    <source>
        <strain evidence="4">MO-923</strain>
    </source>
</reference>
<protein>
    <recommendedName>
        <fullName evidence="3">AB hydrolase-1 domain-containing protein</fullName>
    </recommendedName>
</protein>
<dbReference type="PANTHER" id="PTHR46118">
    <property type="entry name" value="PROTEIN ABHD11"/>
    <property type="match status" value="1"/>
</dbReference>
<dbReference type="SUPFAM" id="SSF53474">
    <property type="entry name" value="alpha/beta-Hydrolases"/>
    <property type="match status" value="1"/>
</dbReference>
<organism evidence="4 5">
    <name type="scientific">Clathrus columnatus</name>
    <dbReference type="NCBI Taxonomy" id="1419009"/>
    <lineage>
        <taxon>Eukaryota</taxon>
        <taxon>Fungi</taxon>
        <taxon>Dikarya</taxon>
        <taxon>Basidiomycota</taxon>
        <taxon>Agaricomycotina</taxon>
        <taxon>Agaricomycetes</taxon>
        <taxon>Phallomycetidae</taxon>
        <taxon>Phallales</taxon>
        <taxon>Clathraceae</taxon>
        <taxon>Clathrus</taxon>
    </lineage>
</organism>
<dbReference type="PANTHER" id="PTHR46118:SF4">
    <property type="entry name" value="PROTEIN ABHD11"/>
    <property type="match status" value="1"/>
</dbReference>
<dbReference type="EMBL" id="BPWL01000009">
    <property type="protein sequence ID" value="GJJ13716.1"/>
    <property type="molecule type" value="Genomic_DNA"/>
</dbReference>
<keyword evidence="5" id="KW-1185">Reference proteome</keyword>
<evidence type="ECO:0000313" key="4">
    <source>
        <dbReference type="EMBL" id="GJJ13716.1"/>
    </source>
</evidence>
<dbReference type="Gene3D" id="3.40.50.1240">
    <property type="entry name" value="Phosphoglycerate mutase-like"/>
    <property type="match status" value="1"/>
</dbReference>
<dbReference type="GO" id="GO:0052689">
    <property type="term" value="F:carboxylic ester hydrolase activity"/>
    <property type="evidence" value="ECO:0007669"/>
    <property type="project" value="TreeGrafter"/>
</dbReference>
<sequence>MKITYQAIPGFFADPLDNDDPNIQQVQPRFGLIDESFTRWEDLKSRISVLNREAPVGTSYKVVFIGRHGEGYHNLAEVRYGSPEWNRHWAKLNGDGKIVWGPDPVLTELGIQQAYNVNEVWKEEQEFGIPLPESLYSSPLTRAVNTAVITFENILFSPTGPPKLKTNYKRLIKEVKLREVNGVHTCDMRRSRSYLLEKYPHFDIESGFTEEDELWQPDHRETEEELKARLRQALDEIFANESSTYISITAHGGAIRAIRRVLNVPPRKIPTGVGRNKTGDLYQKHLLLALVVQFMLSSVDLRNHGTSPHTTPMTYSAMADDVVHFCQTHSLSKVSLLGHSIIISSLGISSRGGKVVMSAALSPTLPKDLLTNLIIADIAPARGPLSSDFKEYTYAMSRIEHSRIKSRKEANDILLQTEPDPSIRAFLLTNLTLDKDAGYVKFRIPIDLIKDALDELGDFPYDPEKDHRWDGRTLVIKGEKSRYLNKNNIPLVHHFFPNARLESLDAGHWVHAEKPHEFVDLVTDFIKN</sequence>
<dbReference type="InterPro" id="IPR000073">
    <property type="entry name" value="AB_hydrolase_1"/>
</dbReference>
<dbReference type="Proteomes" id="UP001050691">
    <property type="component" value="Unassembled WGS sequence"/>
</dbReference>
<dbReference type="InterPro" id="IPR013078">
    <property type="entry name" value="His_Pase_superF_clade-1"/>
</dbReference>
<comment type="caution">
    <text evidence="4">The sequence shown here is derived from an EMBL/GenBank/DDBJ whole genome shotgun (WGS) entry which is preliminary data.</text>
</comment>
<dbReference type="Pfam" id="PF12697">
    <property type="entry name" value="Abhydrolase_6"/>
    <property type="match status" value="1"/>
</dbReference>
<evidence type="ECO:0000256" key="2">
    <source>
        <dbReference type="ARBA" id="ARBA00022801"/>
    </source>
</evidence>
<evidence type="ECO:0000313" key="5">
    <source>
        <dbReference type="Proteomes" id="UP001050691"/>
    </source>
</evidence>
<dbReference type="InterPro" id="IPR029033">
    <property type="entry name" value="His_PPase_superfam"/>
</dbReference>
<feature type="domain" description="AB hydrolase-1" evidence="3">
    <location>
        <begin position="298"/>
        <end position="520"/>
    </location>
</feature>
<dbReference type="SUPFAM" id="SSF53254">
    <property type="entry name" value="Phosphoglycerate mutase-like"/>
    <property type="match status" value="1"/>
</dbReference>
<dbReference type="SMART" id="SM00855">
    <property type="entry name" value="PGAM"/>
    <property type="match status" value="1"/>
</dbReference>
<dbReference type="CDD" id="cd07067">
    <property type="entry name" value="HP_PGM_like"/>
    <property type="match status" value="1"/>
</dbReference>
<comment type="similarity">
    <text evidence="1">Belongs to the AB hydrolase superfamily.</text>
</comment>
<evidence type="ECO:0000256" key="1">
    <source>
        <dbReference type="ARBA" id="ARBA00008645"/>
    </source>
</evidence>
<dbReference type="AlphaFoldDB" id="A0AAV5AMR4"/>
<proteinExistence type="inferred from homology"/>